<dbReference type="Pfam" id="PF14811">
    <property type="entry name" value="TPD"/>
    <property type="match status" value="1"/>
</dbReference>
<protein>
    <recommendedName>
        <fullName evidence="5">CDAN1-interacting nuclease 1</fullName>
    </recommendedName>
</protein>
<keyword evidence="3" id="KW-0963">Cytoplasm</keyword>
<name>A0A3E2GUQ5_SCYLI</name>
<dbReference type="GO" id="GO:0005737">
    <property type="term" value="C:cytoplasm"/>
    <property type="evidence" value="ECO:0007669"/>
    <property type="project" value="UniProtKB-SubCell"/>
</dbReference>
<dbReference type="EMBL" id="NCSJ02000404">
    <property type="protein sequence ID" value="RFU24762.1"/>
    <property type="molecule type" value="Genomic_DNA"/>
</dbReference>
<accession>A0A3E2GUQ5</accession>
<dbReference type="AlphaFoldDB" id="A0A3E2GUQ5"/>
<reference evidence="6 7" key="1">
    <citation type="submission" date="2018-05" db="EMBL/GenBank/DDBJ databases">
        <title>Draft genome sequence of Scytalidium lignicola DSM 105466, a ubiquitous saprotrophic fungus.</title>
        <authorList>
            <person name="Buettner E."/>
            <person name="Gebauer A.M."/>
            <person name="Hofrichter M."/>
            <person name="Liers C."/>
            <person name="Kellner H."/>
        </authorList>
    </citation>
    <scope>NUCLEOTIDE SEQUENCE [LARGE SCALE GENOMIC DNA]</scope>
    <source>
        <strain evidence="6 7">DSM 105466</strain>
    </source>
</reference>
<sequence length="181" mass="20970">MSAFIVPRAVATGQVETWTNIFARIDHKIISELIRAALRLLPADDTLEGVTARREKERLRAAEALLAEQEFCEDFRRLGYDFVNQDQQQGKFTITPDLRFNKPTLICGHMCYWLEFKDFFGFRKNPFVENKNKKQLRKYAAEIGPGAIVYKLGFEIGHINIEGVKSLREQEVRQSLVMQMN</sequence>
<dbReference type="STRING" id="5539.A0A3E2GUQ5"/>
<evidence type="ECO:0000313" key="7">
    <source>
        <dbReference type="Proteomes" id="UP000258309"/>
    </source>
</evidence>
<dbReference type="GO" id="GO:0005634">
    <property type="term" value="C:nucleus"/>
    <property type="evidence" value="ECO:0007669"/>
    <property type="project" value="UniProtKB-SubCell"/>
</dbReference>
<evidence type="ECO:0000256" key="4">
    <source>
        <dbReference type="ARBA" id="ARBA00023242"/>
    </source>
</evidence>
<evidence type="ECO:0000256" key="3">
    <source>
        <dbReference type="ARBA" id="ARBA00022490"/>
    </source>
</evidence>
<evidence type="ECO:0000313" key="6">
    <source>
        <dbReference type="EMBL" id="RFU24762.1"/>
    </source>
</evidence>
<dbReference type="InterPro" id="IPR029404">
    <property type="entry name" value="CDIN1"/>
</dbReference>
<evidence type="ECO:0000256" key="5">
    <source>
        <dbReference type="ARBA" id="ARBA00023480"/>
    </source>
</evidence>
<dbReference type="OMA" id="HINIEGV"/>
<feature type="non-terminal residue" evidence="6">
    <location>
        <position position="1"/>
    </location>
</feature>
<evidence type="ECO:0000256" key="1">
    <source>
        <dbReference type="ARBA" id="ARBA00004123"/>
    </source>
</evidence>
<dbReference type="OrthoDB" id="3533020at2759"/>
<proteinExistence type="predicted"/>
<feature type="non-terminal residue" evidence="6">
    <location>
        <position position="181"/>
    </location>
</feature>
<gene>
    <name evidence="6" type="ORF">B7463_g11576</name>
</gene>
<dbReference type="Proteomes" id="UP000258309">
    <property type="component" value="Unassembled WGS sequence"/>
</dbReference>
<keyword evidence="4" id="KW-0539">Nucleus</keyword>
<evidence type="ECO:0000256" key="2">
    <source>
        <dbReference type="ARBA" id="ARBA00004496"/>
    </source>
</evidence>
<keyword evidence="7" id="KW-1185">Reference proteome</keyword>
<comment type="subcellular location">
    <subcellularLocation>
        <location evidence="2">Cytoplasm</location>
    </subcellularLocation>
    <subcellularLocation>
        <location evidence="1">Nucleus</location>
    </subcellularLocation>
</comment>
<dbReference type="PANTHER" id="PTHR31661">
    <property type="entry name" value="SIMILAR TO CDNA SEQUENCE BC052040"/>
    <property type="match status" value="1"/>
</dbReference>
<dbReference type="PANTHER" id="PTHR31661:SF1">
    <property type="entry name" value="CDAN1-INTERACTING NUCLEASE 1"/>
    <property type="match status" value="1"/>
</dbReference>
<comment type="caution">
    <text evidence="6">The sequence shown here is derived from an EMBL/GenBank/DDBJ whole genome shotgun (WGS) entry which is preliminary data.</text>
</comment>
<organism evidence="6 7">
    <name type="scientific">Scytalidium lignicola</name>
    <name type="common">Hyphomycete</name>
    <dbReference type="NCBI Taxonomy" id="5539"/>
    <lineage>
        <taxon>Eukaryota</taxon>
        <taxon>Fungi</taxon>
        <taxon>Dikarya</taxon>
        <taxon>Ascomycota</taxon>
        <taxon>Pezizomycotina</taxon>
        <taxon>Leotiomycetes</taxon>
        <taxon>Leotiomycetes incertae sedis</taxon>
        <taxon>Scytalidium</taxon>
    </lineage>
</organism>